<reference evidence="3" key="1">
    <citation type="submission" date="2022-11" db="UniProtKB">
        <authorList>
            <consortium name="WormBaseParasite"/>
        </authorList>
    </citation>
    <scope>IDENTIFICATION</scope>
</reference>
<dbReference type="Proteomes" id="UP000887566">
    <property type="component" value="Unplaced"/>
</dbReference>
<feature type="compositionally biased region" description="Polar residues" evidence="1">
    <location>
        <begin position="66"/>
        <end position="83"/>
    </location>
</feature>
<accession>A0A914V8Z2</accession>
<evidence type="ECO:0000313" key="2">
    <source>
        <dbReference type="Proteomes" id="UP000887566"/>
    </source>
</evidence>
<proteinExistence type="predicted"/>
<dbReference type="WBParaSite" id="PSAMB.scaffold168size69872.g2907.t1">
    <property type="protein sequence ID" value="PSAMB.scaffold168size69872.g2907.t1"/>
    <property type="gene ID" value="PSAMB.scaffold168size69872.g2907"/>
</dbReference>
<keyword evidence="2" id="KW-1185">Reference proteome</keyword>
<evidence type="ECO:0000256" key="1">
    <source>
        <dbReference type="SAM" id="MobiDB-lite"/>
    </source>
</evidence>
<sequence length="189" mass="19955">MPLPLAGLRPRRHLQFDQSKVGDRLAASGGIYEVNCASNSPGKCDAVDEVESRGLSMSRHDPPTPSSRTMVDAHSTSLPSQPSGLVGRSGLAWGSKTAPGVSGGRLACHDAIIVVVYCSIGRFRGRCQHRSASTTTTLSVLQGRNDDWAEGVCLAGWAATARASFLIRSTAAAVNDAKFGRLRLRPSPV</sequence>
<name>A0A914V8Z2_9BILA</name>
<feature type="region of interest" description="Disordered" evidence="1">
    <location>
        <begin position="49"/>
        <end position="84"/>
    </location>
</feature>
<protein>
    <submittedName>
        <fullName evidence="3">Uncharacterized protein</fullName>
    </submittedName>
</protein>
<evidence type="ECO:0000313" key="3">
    <source>
        <dbReference type="WBParaSite" id="PSAMB.scaffold168size69872.g2907.t1"/>
    </source>
</evidence>
<dbReference type="AlphaFoldDB" id="A0A914V8Z2"/>
<organism evidence="2 3">
    <name type="scientific">Plectus sambesii</name>
    <dbReference type="NCBI Taxonomy" id="2011161"/>
    <lineage>
        <taxon>Eukaryota</taxon>
        <taxon>Metazoa</taxon>
        <taxon>Ecdysozoa</taxon>
        <taxon>Nematoda</taxon>
        <taxon>Chromadorea</taxon>
        <taxon>Plectida</taxon>
        <taxon>Plectina</taxon>
        <taxon>Plectoidea</taxon>
        <taxon>Plectidae</taxon>
        <taxon>Plectus</taxon>
    </lineage>
</organism>